<evidence type="ECO:0000313" key="1">
    <source>
        <dbReference type="EMBL" id="CAD73002.1"/>
    </source>
</evidence>
<dbReference type="AlphaFoldDB" id="Q7UUS5"/>
<sequence>MSNQPDQQTARSKHTALPRSVRETDLTKCVFVMIGIVAFSMGSNFDPASLAFPPAFFAGRCMWNDHHTALPRRGMG</sequence>
<dbReference type="PATRIC" id="fig|243090.15.peg.1428"/>
<keyword evidence="2" id="KW-1185">Reference proteome</keyword>
<reference evidence="1 2" key="1">
    <citation type="journal article" date="2003" name="Proc. Natl. Acad. Sci. U.S.A.">
        <title>Complete genome sequence of the marine planctomycete Pirellula sp. strain 1.</title>
        <authorList>
            <person name="Gloeckner F.O."/>
            <person name="Kube M."/>
            <person name="Bauer M."/>
            <person name="Teeling H."/>
            <person name="Lombardot T."/>
            <person name="Ludwig W."/>
            <person name="Gade D."/>
            <person name="Beck A."/>
            <person name="Borzym K."/>
            <person name="Heitmann K."/>
            <person name="Rabus R."/>
            <person name="Schlesner H."/>
            <person name="Amann R."/>
            <person name="Reinhardt R."/>
        </authorList>
    </citation>
    <scope>NUCLEOTIDE SEQUENCE [LARGE SCALE GENOMIC DNA]</scope>
    <source>
        <strain evidence="2">DSM 10527 / NCIMB 13988 / SH1</strain>
    </source>
</reference>
<dbReference type="EMBL" id="BX294138">
    <property type="protein sequence ID" value="CAD73002.1"/>
    <property type="molecule type" value="Genomic_DNA"/>
</dbReference>
<accession>Q7UUS5</accession>
<name>Q7UUS5_RHOBA</name>
<dbReference type="EnsemblBacteria" id="CAD73002">
    <property type="protein sequence ID" value="CAD73002"/>
    <property type="gene ID" value="RB3107"/>
</dbReference>
<dbReference type="STRING" id="243090.RB3107"/>
<organism evidence="1 2">
    <name type="scientific">Rhodopirellula baltica (strain DSM 10527 / NCIMB 13988 / SH1)</name>
    <dbReference type="NCBI Taxonomy" id="243090"/>
    <lineage>
        <taxon>Bacteria</taxon>
        <taxon>Pseudomonadati</taxon>
        <taxon>Planctomycetota</taxon>
        <taxon>Planctomycetia</taxon>
        <taxon>Pirellulales</taxon>
        <taxon>Pirellulaceae</taxon>
        <taxon>Rhodopirellula</taxon>
    </lineage>
</organism>
<proteinExistence type="predicted"/>
<dbReference type="HOGENOM" id="CLU_2652047_0_0_0"/>
<protein>
    <submittedName>
        <fullName evidence="1">Uncharacterized protein</fullName>
    </submittedName>
</protein>
<dbReference type="Proteomes" id="UP000001025">
    <property type="component" value="Chromosome"/>
</dbReference>
<dbReference type="KEGG" id="rba:RB3107"/>
<gene>
    <name evidence="1" type="ordered locus">RB3107</name>
</gene>
<evidence type="ECO:0000313" key="2">
    <source>
        <dbReference type="Proteomes" id="UP000001025"/>
    </source>
</evidence>
<dbReference type="InParanoid" id="Q7UUS5"/>